<dbReference type="Gramene" id="HORVU.MOREX.r3.7HG0701650.1">
    <property type="protein sequence ID" value="HORVU.MOREX.r3.7HG0701650.1"/>
    <property type="gene ID" value="HORVU.MOREX.r3.7HG0701650"/>
</dbReference>
<dbReference type="PANTHER" id="PTHR35163">
    <property type="entry name" value="OS02G0467300 PROTEIN"/>
    <property type="match status" value="1"/>
</dbReference>
<reference evidence="2" key="1">
    <citation type="journal article" date="2012" name="Nature">
        <title>A physical, genetic and functional sequence assembly of the barley genome.</title>
        <authorList>
            <consortium name="The International Barley Genome Sequencing Consortium"/>
            <person name="Mayer K.F."/>
            <person name="Waugh R."/>
            <person name="Brown J.W."/>
            <person name="Schulman A."/>
            <person name="Langridge P."/>
            <person name="Platzer M."/>
            <person name="Fincher G.B."/>
            <person name="Muehlbauer G.J."/>
            <person name="Sato K."/>
            <person name="Close T.J."/>
            <person name="Wise R.P."/>
            <person name="Stein N."/>
        </authorList>
    </citation>
    <scope>NUCLEOTIDE SEQUENCE [LARGE SCALE GENOMIC DNA]</scope>
    <source>
        <strain evidence="2">cv. Morex</strain>
    </source>
</reference>
<keyword evidence="2" id="KW-1185">Reference proteome</keyword>
<dbReference type="SMR" id="A0A8I6YW87"/>
<reference evidence="1" key="2">
    <citation type="submission" date="2020-10" db="EMBL/GenBank/DDBJ databases">
        <authorList>
            <person name="Scholz U."/>
            <person name="Mascher M."/>
            <person name="Fiebig A."/>
        </authorList>
    </citation>
    <scope>NUCLEOTIDE SEQUENCE [LARGE SCALE GENOMIC DNA]</scope>
    <source>
        <strain evidence="1">cv. Morex</strain>
    </source>
</reference>
<organism evidence="1 2">
    <name type="scientific">Hordeum vulgare subsp. vulgare</name>
    <name type="common">Domesticated barley</name>
    <dbReference type="NCBI Taxonomy" id="112509"/>
    <lineage>
        <taxon>Eukaryota</taxon>
        <taxon>Viridiplantae</taxon>
        <taxon>Streptophyta</taxon>
        <taxon>Embryophyta</taxon>
        <taxon>Tracheophyta</taxon>
        <taxon>Spermatophyta</taxon>
        <taxon>Magnoliopsida</taxon>
        <taxon>Liliopsida</taxon>
        <taxon>Poales</taxon>
        <taxon>Poaceae</taxon>
        <taxon>BOP clade</taxon>
        <taxon>Pooideae</taxon>
        <taxon>Triticodae</taxon>
        <taxon>Triticeae</taxon>
        <taxon>Hordeinae</taxon>
        <taxon>Hordeum</taxon>
    </lineage>
</organism>
<dbReference type="PANTHER" id="PTHR35163:SF8">
    <property type="entry name" value="GENOME ASSEMBLY, CHROMOSOME: II"/>
    <property type="match status" value="1"/>
</dbReference>
<dbReference type="EnsemblPlants" id="HORVU.MOREX.r3.7HG0701650.1">
    <property type="protein sequence ID" value="HORVU.MOREX.r3.7HG0701650.1"/>
    <property type="gene ID" value="HORVU.MOREX.r3.7HG0701650"/>
</dbReference>
<accession>A0A8I6YW87</accession>
<evidence type="ECO:0000313" key="1">
    <source>
        <dbReference type="EnsemblPlants" id="HORVU.MOREX.r3.7HG0701650.1"/>
    </source>
</evidence>
<reference evidence="1" key="3">
    <citation type="submission" date="2022-01" db="UniProtKB">
        <authorList>
            <consortium name="EnsemblPlants"/>
        </authorList>
    </citation>
    <scope>IDENTIFICATION</scope>
    <source>
        <strain evidence="1">subsp. vulgare</strain>
    </source>
</reference>
<evidence type="ECO:0000313" key="2">
    <source>
        <dbReference type="Proteomes" id="UP000011116"/>
    </source>
</evidence>
<name>A0A8I6YW87_HORVV</name>
<dbReference type="AlphaFoldDB" id="A0A8I6YW87"/>
<proteinExistence type="predicted"/>
<dbReference type="Proteomes" id="UP000011116">
    <property type="component" value="Chromosome 7H"/>
</dbReference>
<protein>
    <submittedName>
        <fullName evidence="1">Uncharacterized protein</fullName>
    </submittedName>
</protein>
<sequence>MARAGDNCGIVEWVDQEWPPTMENALLKLPTMVEDGKSTRVTDNLESALTIHHLTTEKNNLEANYDKLVKYVHELMNFQEKKVLDFSYLQSNLTYQQQCRSELVVDMKGEMAEKDAYHQHLNEKYQLTVNLTTTQATVIQKLKLKHMKEKELLSEARMKAESHNAHLTKSEEKLTQEKLELKLQVANLPKEKEKHVE</sequence>